<dbReference type="InterPro" id="IPR051448">
    <property type="entry name" value="CdaR-like_regulators"/>
</dbReference>
<comment type="caution">
    <text evidence="4">The sequence shown here is derived from an EMBL/GenBank/DDBJ whole genome shotgun (WGS) entry which is preliminary data.</text>
</comment>
<evidence type="ECO:0000313" key="4">
    <source>
        <dbReference type="EMBL" id="GID80240.1"/>
    </source>
</evidence>
<comment type="similarity">
    <text evidence="1">Belongs to the CdaR family.</text>
</comment>
<name>A0ABQ3YJR1_9ACTN</name>
<dbReference type="Pfam" id="PF17853">
    <property type="entry name" value="GGDEF_2"/>
    <property type="match status" value="1"/>
</dbReference>
<dbReference type="Gene3D" id="1.10.10.2840">
    <property type="entry name" value="PucR C-terminal helix-turn-helix domain"/>
    <property type="match status" value="1"/>
</dbReference>
<gene>
    <name evidence="4" type="ORF">Ade02nite_88810</name>
</gene>
<dbReference type="InterPro" id="IPR025736">
    <property type="entry name" value="PucR_C-HTH_dom"/>
</dbReference>
<evidence type="ECO:0008006" key="6">
    <source>
        <dbReference type="Google" id="ProtNLM"/>
    </source>
</evidence>
<dbReference type="PANTHER" id="PTHR33744:SF1">
    <property type="entry name" value="DNA-BINDING TRANSCRIPTIONAL ACTIVATOR ADER"/>
    <property type="match status" value="1"/>
</dbReference>
<dbReference type="Proteomes" id="UP000609879">
    <property type="component" value="Unassembled WGS sequence"/>
</dbReference>
<dbReference type="InterPro" id="IPR042070">
    <property type="entry name" value="PucR_C-HTH_sf"/>
</dbReference>
<evidence type="ECO:0000259" key="2">
    <source>
        <dbReference type="Pfam" id="PF13556"/>
    </source>
</evidence>
<accession>A0ABQ3YJR1</accession>
<organism evidence="4 5">
    <name type="scientific">Paractinoplanes deccanensis</name>
    <dbReference type="NCBI Taxonomy" id="113561"/>
    <lineage>
        <taxon>Bacteria</taxon>
        <taxon>Bacillati</taxon>
        <taxon>Actinomycetota</taxon>
        <taxon>Actinomycetes</taxon>
        <taxon>Micromonosporales</taxon>
        <taxon>Micromonosporaceae</taxon>
        <taxon>Paractinoplanes</taxon>
    </lineage>
</organism>
<dbReference type="EMBL" id="BOMI01000188">
    <property type="protein sequence ID" value="GID80240.1"/>
    <property type="molecule type" value="Genomic_DNA"/>
</dbReference>
<evidence type="ECO:0000259" key="3">
    <source>
        <dbReference type="Pfam" id="PF17853"/>
    </source>
</evidence>
<dbReference type="RefSeq" id="WP_203777354.1">
    <property type="nucleotide sequence ID" value="NZ_BAAABO010000009.1"/>
</dbReference>
<dbReference type="PANTHER" id="PTHR33744">
    <property type="entry name" value="CARBOHYDRATE DIACID REGULATOR"/>
    <property type="match status" value="1"/>
</dbReference>
<evidence type="ECO:0000256" key="1">
    <source>
        <dbReference type="ARBA" id="ARBA00006754"/>
    </source>
</evidence>
<proteinExistence type="inferred from homology"/>
<feature type="domain" description="CdaR GGDEF-like" evidence="3">
    <location>
        <begin position="355"/>
        <end position="460"/>
    </location>
</feature>
<sequence>MTYEAVVLMKDGEALAHALGAVLDAVAPDAVDAALLSLRQVAGDLGVRLDTRSLAAAAHRAAGRQLDRRGRQLAVLATNEALADLGKHDDLGDLRNAIVASVSRLVPEAGAVWLTVRDGGNRWRKAAGHGPDGPSSRGSLRVPLTDTAALHVAFDRGESLSPVEAAMVERYARAATLRLATITDRRDAERRNGELTTRLSTLANGRAMLGDLLGLAVAELPPLPGAVAQTLAGGLGAVVALLDHSARLVAAHPATPVAVSAPDLVARAAAEPGEVVLEPGSSFRYAVSVAGAGRTEGTVVVVRGSALSGDELIALAQAARVVGLMRLRHNALLQAYEETRTDLLGELLSARRASPRPVRVLAEARGFPLDRRCVVVAVAGDGSLDRVVADVAGRLGGLGGRHDGQTVVLLPGDDPRDTVGTLTHRLLRVAGTAPGMCASDPVAPADGSLPEAFAAARHGLTLLRAAGAANGCATTRDLALYRPLFDAERPGDLRELLDEALRPLTEYQRRHGIDLAETVHVFFSTGGNARQAARQMFIHSNTMAKRLDRVTRLLGAGWQEGADGLRLRLALHLRSLGAEHLRERAS</sequence>
<dbReference type="Pfam" id="PF13556">
    <property type="entry name" value="HTH_30"/>
    <property type="match status" value="1"/>
</dbReference>
<protein>
    <recommendedName>
        <fullName evidence="6">PucR family transcriptional regulator</fullName>
    </recommendedName>
</protein>
<keyword evidence="5" id="KW-1185">Reference proteome</keyword>
<reference evidence="4 5" key="1">
    <citation type="submission" date="2021-01" db="EMBL/GenBank/DDBJ databases">
        <title>Whole genome shotgun sequence of Actinoplanes deccanensis NBRC 13994.</title>
        <authorList>
            <person name="Komaki H."/>
            <person name="Tamura T."/>
        </authorList>
    </citation>
    <scope>NUCLEOTIDE SEQUENCE [LARGE SCALE GENOMIC DNA]</scope>
    <source>
        <strain evidence="4 5">NBRC 13994</strain>
    </source>
</reference>
<dbReference type="InterPro" id="IPR041522">
    <property type="entry name" value="CdaR_GGDEF"/>
</dbReference>
<evidence type="ECO:0000313" key="5">
    <source>
        <dbReference type="Proteomes" id="UP000609879"/>
    </source>
</evidence>
<feature type="domain" description="PucR C-terminal helix-turn-helix" evidence="2">
    <location>
        <begin position="515"/>
        <end position="572"/>
    </location>
</feature>